<protein>
    <submittedName>
        <fullName evidence="5">DNA-binding domain-containing protein, AraC-type</fullName>
    </submittedName>
</protein>
<dbReference type="InterPro" id="IPR009057">
    <property type="entry name" value="Homeodomain-like_sf"/>
</dbReference>
<dbReference type="PANTHER" id="PTHR43280">
    <property type="entry name" value="ARAC-FAMILY TRANSCRIPTIONAL REGULATOR"/>
    <property type="match status" value="1"/>
</dbReference>
<sequence length="114" mass="13113">MITEEKLLFFINNHYAEAITLDTVADSLGFSKYYVSRQFKSYTHSNFCDYLNKIRTKAAAEMLRTSDYSITDIAMRAGFQSISSFNRTFKMIYGCSPTKFRNQCMISTYSPVGT</sequence>
<evidence type="ECO:0000256" key="3">
    <source>
        <dbReference type="ARBA" id="ARBA00023163"/>
    </source>
</evidence>
<dbReference type="Gene3D" id="1.10.10.60">
    <property type="entry name" value="Homeodomain-like"/>
    <property type="match status" value="2"/>
</dbReference>
<evidence type="ECO:0000259" key="4">
    <source>
        <dbReference type="PROSITE" id="PS01124"/>
    </source>
</evidence>
<keyword evidence="2 5" id="KW-0238">DNA-binding</keyword>
<organism evidence="5 6">
    <name type="scientific">Eubacterium cellulosolvens (strain ATCC 43171 / JCM 9499 / 6)</name>
    <name type="common">Cillobacterium cellulosolvens</name>
    <dbReference type="NCBI Taxonomy" id="633697"/>
    <lineage>
        <taxon>Bacteria</taxon>
        <taxon>Bacillati</taxon>
        <taxon>Bacillota</taxon>
        <taxon>Clostridia</taxon>
        <taxon>Eubacteriales</taxon>
        <taxon>Eubacteriaceae</taxon>
        <taxon>Eubacterium</taxon>
    </lineage>
</organism>
<dbReference type="InterPro" id="IPR020449">
    <property type="entry name" value="Tscrpt_reg_AraC-type_HTH"/>
</dbReference>
<dbReference type="eggNOG" id="COG2207">
    <property type="taxonomic scope" value="Bacteria"/>
</dbReference>
<accession>I5AT98</accession>
<dbReference type="PANTHER" id="PTHR43280:SF28">
    <property type="entry name" value="HTH-TYPE TRANSCRIPTIONAL ACTIVATOR RHAS"/>
    <property type="match status" value="1"/>
</dbReference>
<dbReference type="InterPro" id="IPR018060">
    <property type="entry name" value="HTH_AraC"/>
</dbReference>
<dbReference type="EMBL" id="CM001487">
    <property type="protein sequence ID" value="EIM57021.1"/>
    <property type="molecule type" value="Genomic_DNA"/>
</dbReference>
<dbReference type="STRING" id="633697.EubceDRAFT1_1204"/>
<dbReference type="GO" id="GO:0003700">
    <property type="term" value="F:DNA-binding transcription factor activity"/>
    <property type="evidence" value="ECO:0007669"/>
    <property type="project" value="InterPro"/>
</dbReference>
<reference evidence="5 6" key="1">
    <citation type="submission" date="2010-08" db="EMBL/GenBank/DDBJ databases">
        <authorList>
            <consortium name="US DOE Joint Genome Institute (JGI-PGF)"/>
            <person name="Lucas S."/>
            <person name="Copeland A."/>
            <person name="Lapidus A."/>
            <person name="Cheng J.-F."/>
            <person name="Bruce D."/>
            <person name="Goodwin L."/>
            <person name="Pitluck S."/>
            <person name="Land M.L."/>
            <person name="Hauser L."/>
            <person name="Chang Y.-J."/>
            <person name="Anderson I.J."/>
            <person name="Johnson E."/>
            <person name="Mulhopadhyay B."/>
            <person name="Kyrpides N."/>
            <person name="Woyke T.J."/>
        </authorList>
    </citation>
    <scope>NUCLEOTIDE SEQUENCE [LARGE SCALE GENOMIC DNA]</scope>
    <source>
        <strain evidence="5 6">6</strain>
    </source>
</reference>
<evidence type="ECO:0000256" key="2">
    <source>
        <dbReference type="ARBA" id="ARBA00023125"/>
    </source>
</evidence>
<dbReference type="AlphaFoldDB" id="I5AT98"/>
<evidence type="ECO:0000313" key="6">
    <source>
        <dbReference type="Proteomes" id="UP000005753"/>
    </source>
</evidence>
<dbReference type="OrthoDB" id="9782164at2"/>
<dbReference type="PROSITE" id="PS01124">
    <property type="entry name" value="HTH_ARAC_FAMILY_2"/>
    <property type="match status" value="1"/>
</dbReference>
<evidence type="ECO:0000313" key="5">
    <source>
        <dbReference type="EMBL" id="EIM57021.1"/>
    </source>
</evidence>
<dbReference type="PRINTS" id="PR00032">
    <property type="entry name" value="HTHARAC"/>
</dbReference>
<proteinExistence type="predicted"/>
<dbReference type="SMART" id="SM00342">
    <property type="entry name" value="HTH_ARAC"/>
    <property type="match status" value="1"/>
</dbReference>
<dbReference type="HOGENOM" id="CLU_000445_81_14_9"/>
<keyword evidence="3" id="KW-0804">Transcription</keyword>
<dbReference type="Proteomes" id="UP000005753">
    <property type="component" value="Chromosome"/>
</dbReference>
<evidence type="ECO:0000256" key="1">
    <source>
        <dbReference type="ARBA" id="ARBA00023015"/>
    </source>
</evidence>
<reference evidence="5 6" key="2">
    <citation type="submission" date="2012-02" db="EMBL/GenBank/DDBJ databases">
        <title>Improved High-Quality Draft sequence of Eubacterium cellulosolvens 6.</title>
        <authorList>
            <consortium name="US DOE Joint Genome Institute"/>
            <person name="Lucas S."/>
            <person name="Han J."/>
            <person name="Lapidus A."/>
            <person name="Cheng J.-F."/>
            <person name="Goodwin L."/>
            <person name="Pitluck S."/>
            <person name="Peters L."/>
            <person name="Mikhailova N."/>
            <person name="Gu W."/>
            <person name="Detter J.C."/>
            <person name="Han C."/>
            <person name="Tapia R."/>
            <person name="Land M."/>
            <person name="Hauser L."/>
            <person name="Kyrpides N."/>
            <person name="Ivanova N."/>
            <person name="Pagani I."/>
            <person name="Johnson E."/>
            <person name="Mukhopadhyay B."/>
            <person name="Anderson I."/>
            <person name="Woyke T."/>
        </authorList>
    </citation>
    <scope>NUCLEOTIDE SEQUENCE [LARGE SCALE GENOMIC DNA]</scope>
    <source>
        <strain evidence="5 6">6</strain>
    </source>
</reference>
<dbReference type="SUPFAM" id="SSF46689">
    <property type="entry name" value="Homeodomain-like"/>
    <property type="match status" value="2"/>
</dbReference>
<feature type="domain" description="HTH araC/xylS-type" evidence="4">
    <location>
        <begin position="5"/>
        <end position="103"/>
    </location>
</feature>
<gene>
    <name evidence="5" type="ORF">EubceDRAFT1_1204</name>
</gene>
<keyword evidence="6" id="KW-1185">Reference proteome</keyword>
<name>I5AT98_EUBC6</name>
<dbReference type="Pfam" id="PF12833">
    <property type="entry name" value="HTH_18"/>
    <property type="match status" value="1"/>
</dbReference>
<dbReference type="GO" id="GO:0043565">
    <property type="term" value="F:sequence-specific DNA binding"/>
    <property type="evidence" value="ECO:0007669"/>
    <property type="project" value="InterPro"/>
</dbReference>
<keyword evidence="1" id="KW-0805">Transcription regulation</keyword>